<gene>
    <name evidence="1" type="ORF">AT55_00857</name>
</gene>
<dbReference type="EMBL" id="JAUE01000058">
    <property type="protein sequence ID" value="KIS16750.1"/>
    <property type="molecule type" value="Genomic_DNA"/>
</dbReference>
<dbReference type="AlphaFoldDB" id="A0AAW3GKL2"/>
<organism evidence="1 2">
    <name type="scientific">Streptococcus equi subsp. zooepidemicus Sz4is</name>
    <dbReference type="NCBI Taxonomy" id="1381082"/>
    <lineage>
        <taxon>Bacteria</taxon>
        <taxon>Bacillati</taxon>
        <taxon>Bacillota</taxon>
        <taxon>Bacilli</taxon>
        <taxon>Lactobacillales</taxon>
        <taxon>Streptococcaceae</taxon>
        <taxon>Streptococcus</taxon>
    </lineage>
</organism>
<keyword evidence="1" id="KW-0378">Hydrolase</keyword>
<comment type="caution">
    <text evidence="1">The sequence shown here is derived from an EMBL/GenBank/DDBJ whole genome shotgun (WGS) entry which is preliminary data.</text>
</comment>
<evidence type="ECO:0000313" key="2">
    <source>
        <dbReference type="Proteomes" id="UP000032278"/>
    </source>
</evidence>
<dbReference type="Proteomes" id="UP000032278">
    <property type="component" value="Unassembled WGS sequence"/>
</dbReference>
<protein>
    <submittedName>
        <fullName evidence="1">Glycosyl hydrolase family 2 protein</fullName>
    </submittedName>
</protein>
<proteinExistence type="predicted"/>
<accession>A0AAW3GKL2</accession>
<name>A0AAW3GKL2_STRSZ</name>
<dbReference type="GO" id="GO:0016787">
    <property type="term" value="F:hydrolase activity"/>
    <property type="evidence" value="ECO:0007669"/>
    <property type="project" value="UniProtKB-KW"/>
</dbReference>
<sequence length="55" mass="6268">MSLDAITGPMDQSHGDTYQLHWIDKAGRCHAFSKGWRFLMADLQLAQEPLFDDSD</sequence>
<evidence type="ECO:0000313" key="1">
    <source>
        <dbReference type="EMBL" id="KIS16750.1"/>
    </source>
</evidence>
<reference evidence="1 2" key="1">
    <citation type="submission" date="2013-11" db="EMBL/GenBank/DDBJ databases">
        <authorList>
            <person name="da Piedade I."/>
            <person name="Tang M.H.E."/>
            <person name="Bojesen A.M."/>
        </authorList>
    </citation>
    <scope>NUCLEOTIDE SEQUENCE [LARGE SCALE GENOMIC DNA]</scope>
    <source>
        <strain evidence="1 2">Sz4is</strain>
    </source>
</reference>